<evidence type="ECO:0000256" key="6">
    <source>
        <dbReference type="ARBA" id="ARBA00023136"/>
    </source>
</evidence>
<dbReference type="InParanoid" id="A0A7M7HG55"/>
<protein>
    <recommendedName>
        <fullName evidence="9">Major facilitator superfamily (MFS) profile domain-containing protein</fullName>
    </recommendedName>
</protein>
<organism evidence="10 11">
    <name type="scientific">Strongylocentrotus purpuratus</name>
    <name type="common">Purple sea urchin</name>
    <dbReference type="NCBI Taxonomy" id="7668"/>
    <lineage>
        <taxon>Eukaryota</taxon>
        <taxon>Metazoa</taxon>
        <taxon>Echinodermata</taxon>
        <taxon>Eleutherozoa</taxon>
        <taxon>Echinozoa</taxon>
        <taxon>Echinoidea</taxon>
        <taxon>Euechinoidea</taxon>
        <taxon>Echinacea</taxon>
        <taxon>Camarodonta</taxon>
        <taxon>Echinidea</taxon>
        <taxon>Strongylocentrotidae</taxon>
        <taxon>Strongylocentrotus</taxon>
    </lineage>
</organism>
<feature type="transmembrane region" description="Helical" evidence="8">
    <location>
        <begin position="357"/>
        <end position="378"/>
    </location>
</feature>
<evidence type="ECO:0000256" key="5">
    <source>
        <dbReference type="ARBA" id="ARBA00022989"/>
    </source>
</evidence>
<dbReference type="PANTHER" id="PTHR11662:SF399">
    <property type="entry name" value="FI19708P1-RELATED"/>
    <property type="match status" value="1"/>
</dbReference>
<proteinExistence type="predicted"/>
<evidence type="ECO:0000313" key="10">
    <source>
        <dbReference type="EnsemblMetazoa" id="XP_011666120"/>
    </source>
</evidence>
<dbReference type="InterPro" id="IPR050382">
    <property type="entry name" value="MFS_Na/Anion_cotransporter"/>
</dbReference>
<dbReference type="SUPFAM" id="SSF103473">
    <property type="entry name" value="MFS general substrate transporter"/>
    <property type="match status" value="1"/>
</dbReference>
<dbReference type="GeneID" id="580383"/>
<feature type="transmembrane region" description="Helical" evidence="8">
    <location>
        <begin position="228"/>
        <end position="250"/>
    </location>
</feature>
<dbReference type="AlphaFoldDB" id="A0A7M7HG55"/>
<dbReference type="GO" id="GO:0016324">
    <property type="term" value="C:apical plasma membrane"/>
    <property type="evidence" value="ECO:0000318"/>
    <property type="project" value="GO_Central"/>
</dbReference>
<evidence type="ECO:0000256" key="3">
    <source>
        <dbReference type="ARBA" id="ARBA00022692"/>
    </source>
</evidence>
<dbReference type="InterPro" id="IPR020846">
    <property type="entry name" value="MFS_dom"/>
</dbReference>
<dbReference type="OrthoDB" id="2985014at2759"/>
<feature type="transmembrane region" description="Helical" evidence="8">
    <location>
        <begin position="193"/>
        <end position="216"/>
    </location>
</feature>
<dbReference type="EnsemblMetazoa" id="XM_011667818">
    <property type="protein sequence ID" value="XP_011666120"/>
    <property type="gene ID" value="LOC580383"/>
</dbReference>
<feature type="transmembrane region" description="Helical" evidence="8">
    <location>
        <begin position="168"/>
        <end position="187"/>
    </location>
</feature>
<dbReference type="Proteomes" id="UP000007110">
    <property type="component" value="Unassembled WGS sequence"/>
</dbReference>
<evidence type="ECO:0000256" key="7">
    <source>
        <dbReference type="SAM" id="MobiDB-lite"/>
    </source>
</evidence>
<keyword evidence="6 8" id="KW-0472">Membrane</keyword>
<dbReference type="GO" id="GO:0015293">
    <property type="term" value="F:symporter activity"/>
    <property type="evidence" value="ECO:0007669"/>
    <property type="project" value="UniProtKB-KW"/>
</dbReference>
<feature type="transmembrane region" description="Helical" evidence="8">
    <location>
        <begin position="457"/>
        <end position="477"/>
    </location>
</feature>
<feature type="transmembrane region" description="Helical" evidence="8">
    <location>
        <begin position="69"/>
        <end position="87"/>
    </location>
</feature>
<reference evidence="11" key="1">
    <citation type="submission" date="2015-02" db="EMBL/GenBank/DDBJ databases">
        <title>Genome sequencing for Strongylocentrotus purpuratus.</title>
        <authorList>
            <person name="Murali S."/>
            <person name="Liu Y."/>
            <person name="Vee V."/>
            <person name="English A."/>
            <person name="Wang M."/>
            <person name="Skinner E."/>
            <person name="Han Y."/>
            <person name="Muzny D.M."/>
            <person name="Worley K.C."/>
            <person name="Gibbs R.A."/>
        </authorList>
    </citation>
    <scope>NUCLEOTIDE SEQUENCE</scope>
</reference>
<evidence type="ECO:0000256" key="1">
    <source>
        <dbReference type="ARBA" id="ARBA00004141"/>
    </source>
</evidence>
<evidence type="ECO:0000256" key="8">
    <source>
        <dbReference type="SAM" id="Phobius"/>
    </source>
</evidence>
<feature type="domain" description="Major facilitator superfamily (MFS) profile" evidence="9">
    <location>
        <begin position="70"/>
        <end position="516"/>
    </location>
</feature>
<feature type="transmembrane region" description="Helical" evidence="8">
    <location>
        <begin position="424"/>
        <end position="445"/>
    </location>
</feature>
<feature type="region of interest" description="Disordered" evidence="7">
    <location>
        <begin position="1"/>
        <end position="36"/>
    </location>
</feature>
<dbReference type="Gene3D" id="1.20.1250.20">
    <property type="entry name" value="MFS general substrate transporter like domains"/>
    <property type="match status" value="2"/>
</dbReference>
<dbReference type="OMA" id="AMSGAKF"/>
<dbReference type="RefSeq" id="XP_011666120.2">
    <property type="nucleotide sequence ID" value="XM_011667818.2"/>
</dbReference>
<dbReference type="FunFam" id="1.20.1250.20:FF:000423">
    <property type="entry name" value="Putative inorganic phosphate cotransporter-like Protein"/>
    <property type="match status" value="1"/>
</dbReference>
<keyword evidence="5 8" id="KW-1133">Transmembrane helix</keyword>
<dbReference type="InterPro" id="IPR011701">
    <property type="entry name" value="MFS"/>
</dbReference>
<keyword evidence="2" id="KW-0813">Transport</keyword>
<reference evidence="10" key="2">
    <citation type="submission" date="2021-01" db="UniProtKB">
        <authorList>
            <consortium name="EnsemblMetazoa"/>
        </authorList>
    </citation>
    <scope>IDENTIFICATION</scope>
</reference>
<keyword evidence="11" id="KW-1185">Reference proteome</keyword>
<feature type="transmembrane region" description="Helical" evidence="8">
    <location>
        <begin position="262"/>
        <end position="282"/>
    </location>
</feature>
<dbReference type="GO" id="GO:0022857">
    <property type="term" value="F:transmembrane transporter activity"/>
    <property type="evidence" value="ECO:0000318"/>
    <property type="project" value="GO_Central"/>
</dbReference>
<keyword evidence="4" id="KW-0769">Symport</keyword>
<keyword evidence="3 8" id="KW-0812">Transmembrane</keyword>
<evidence type="ECO:0000256" key="2">
    <source>
        <dbReference type="ARBA" id="ARBA00022448"/>
    </source>
</evidence>
<dbReference type="KEGG" id="spu:580383"/>
<evidence type="ECO:0000256" key="4">
    <source>
        <dbReference type="ARBA" id="ARBA00022847"/>
    </source>
</evidence>
<evidence type="ECO:0000259" key="9">
    <source>
        <dbReference type="PROSITE" id="PS50850"/>
    </source>
</evidence>
<comment type="subcellular location">
    <subcellularLocation>
        <location evidence="1">Membrane</location>
        <topology evidence="1">Multi-pass membrane protein</topology>
    </subcellularLocation>
</comment>
<feature type="compositionally biased region" description="Basic and acidic residues" evidence="7">
    <location>
        <begin position="24"/>
        <end position="36"/>
    </location>
</feature>
<feature type="transmembrane region" description="Helical" evidence="8">
    <location>
        <begin position="317"/>
        <end position="337"/>
    </location>
</feature>
<accession>A0A7M7HG55</accession>
<dbReference type="PANTHER" id="PTHR11662">
    <property type="entry name" value="SOLUTE CARRIER FAMILY 17"/>
    <property type="match status" value="1"/>
</dbReference>
<dbReference type="InterPro" id="IPR036259">
    <property type="entry name" value="MFS_trans_sf"/>
</dbReference>
<sequence>MGSSELGNQGEGEDVIGRYGNDPDTTRDDVGHDDSESLALLEKKPLLPKETINQRQPQGRWYVPKRYELLFMVFIGYGLLYGMRINVSVAMAAMTNATYTTVDHDGSDNQSVETCPRPNISAESTNENGEFLWTAHEQELVISGFFWGYSISQIPSGWLTDKIGGTRVFGFSLFISGICSLIGPEAARMGPQFLLAVRVICGFFEGGTMTSLGSMFSRWYPGIQSSHAFAVAMSGAKFGTFLGTIISGLLSSTSFLGGWPSTYYFFGTIAVTWALLWAILIYESPHLHPRLSREEFHYLSSAVITEKTSKVTIPLKSILISIPVWAIIICAFVGTWSNNTVFTNQPIYLKHVQGMNIELIGILSSIPFLAEGAMLVIFSKIATKLIEDKILSVVVTRKLLSFIGQVLSALSFLLLAYAGCNSALSVVLMISATGFNGMSTSGYFVNLMDIAPRLAGSIIGFVNTASALSGALTPYIIGVFTTNQADLHGWQNVFFISSGLALLAALVFVIFGSGEEQEWAKPSKEDSV</sequence>
<dbReference type="Pfam" id="PF07690">
    <property type="entry name" value="MFS_1"/>
    <property type="match status" value="1"/>
</dbReference>
<name>A0A7M7HG55_STRPU</name>
<feature type="transmembrane region" description="Helical" evidence="8">
    <location>
        <begin position="489"/>
        <end position="511"/>
    </location>
</feature>
<dbReference type="FunFam" id="1.20.1250.20:FF:000003">
    <property type="entry name" value="Solute carrier family 17 member 3"/>
    <property type="match status" value="1"/>
</dbReference>
<feature type="transmembrane region" description="Helical" evidence="8">
    <location>
        <begin position="399"/>
        <end position="418"/>
    </location>
</feature>
<evidence type="ECO:0000313" key="11">
    <source>
        <dbReference type="Proteomes" id="UP000007110"/>
    </source>
</evidence>
<dbReference type="PROSITE" id="PS50850">
    <property type="entry name" value="MFS"/>
    <property type="match status" value="1"/>
</dbReference>